<dbReference type="InterPro" id="IPR009078">
    <property type="entry name" value="Ferritin-like_SF"/>
</dbReference>
<evidence type="ECO:0000259" key="12">
    <source>
        <dbReference type="PROSITE" id="PS51161"/>
    </source>
</evidence>
<comment type="similarity">
    <text evidence="2 10">Belongs to the ribonucleoside diphosphate reductase large chain family.</text>
</comment>
<accession>A0AAD9J5Z3</accession>
<evidence type="ECO:0000256" key="3">
    <source>
        <dbReference type="ARBA" id="ARBA00022533"/>
    </source>
</evidence>
<keyword evidence="7 10" id="KW-0215">Deoxyribonucleotide synthesis</keyword>
<evidence type="ECO:0000256" key="11">
    <source>
        <dbReference type="SAM" id="Phobius"/>
    </source>
</evidence>
<evidence type="ECO:0000256" key="5">
    <source>
        <dbReference type="ARBA" id="ARBA00022840"/>
    </source>
</evidence>
<protein>
    <recommendedName>
        <fullName evidence="10">Ribonucleoside-diphosphate reductase</fullName>
        <ecNumber evidence="10">1.17.4.1</ecNumber>
    </recommendedName>
</protein>
<feature type="transmembrane region" description="Helical" evidence="11">
    <location>
        <begin position="1010"/>
        <end position="1031"/>
    </location>
</feature>
<keyword evidence="3" id="KW-0021">Allosteric enzyme</keyword>
<dbReference type="Gene3D" id="3.20.70.20">
    <property type="match status" value="1"/>
</dbReference>
<organism evidence="13 14">
    <name type="scientific">Paralvinella palmiformis</name>
    <dbReference type="NCBI Taxonomy" id="53620"/>
    <lineage>
        <taxon>Eukaryota</taxon>
        <taxon>Metazoa</taxon>
        <taxon>Spiralia</taxon>
        <taxon>Lophotrochozoa</taxon>
        <taxon>Annelida</taxon>
        <taxon>Polychaeta</taxon>
        <taxon>Sedentaria</taxon>
        <taxon>Canalipalpata</taxon>
        <taxon>Terebellida</taxon>
        <taxon>Terebelliformia</taxon>
        <taxon>Alvinellidae</taxon>
        <taxon>Paralvinella</taxon>
    </lineage>
</organism>
<reference evidence="13" key="1">
    <citation type="journal article" date="2023" name="Mol. Biol. Evol.">
        <title>Third-Generation Sequencing Reveals the Adaptive Role of the Epigenome in Three Deep-Sea Polychaetes.</title>
        <authorList>
            <person name="Perez M."/>
            <person name="Aroh O."/>
            <person name="Sun Y."/>
            <person name="Lan Y."/>
            <person name="Juniper S.K."/>
            <person name="Young C.R."/>
            <person name="Angers B."/>
            <person name="Qian P.Y."/>
        </authorList>
    </citation>
    <scope>NUCLEOTIDE SEQUENCE</scope>
    <source>
        <strain evidence="13">P08H-3</strain>
    </source>
</reference>
<dbReference type="Pfam" id="PF00317">
    <property type="entry name" value="Ribonuc_red_lgN"/>
    <property type="match status" value="1"/>
</dbReference>
<comment type="similarity">
    <text evidence="1">Belongs to the ribonucleoside diphosphate reductase small chain family.</text>
</comment>
<proteinExistence type="inferred from homology"/>
<dbReference type="CDD" id="cd01049">
    <property type="entry name" value="RNRR2"/>
    <property type="match status" value="1"/>
</dbReference>
<dbReference type="SUPFAM" id="SSF47240">
    <property type="entry name" value="Ferritin-like"/>
    <property type="match status" value="1"/>
</dbReference>
<dbReference type="SUPFAM" id="SSF48168">
    <property type="entry name" value="R1 subunit of ribonucleotide reductase, N-terminal domain"/>
    <property type="match status" value="1"/>
</dbReference>
<evidence type="ECO:0000256" key="4">
    <source>
        <dbReference type="ARBA" id="ARBA00022741"/>
    </source>
</evidence>
<dbReference type="PANTHER" id="PTHR11573:SF6">
    <property type="entry name" value="RIBONUCLEOSIDE-DIPHOSPHATE REDUCTASE LARGE SUBUNIT"/>
    <property type="match status" value="1"/>
</dbReference>
<evidence type="ECO:0000256" key="10">
    <source>
        <dbReference type="RuleBase" id="RU003410"/>
    </source>
</evidence>
<dbReference type="GO" id="GO:0004748">
    <property type="term" value="F:ribonucleoside-diphosphate reductase activity, thioredoxin disulfide as acceptor"/>
    <property type="evidence" value="ECO:0007669"/>
    <property type="project" value="UniProtKB-EC"/>
</dbReference>
<dbReference type="InterPro" id="IPR000788">
    <property type="entry name" value="RNR_lg_C"/>
</dbReference>
<dbReference type="InterPro" id="IPR013509">
    <property type="entry name" value="RNR_lsu_N"/>
</dbReference>
<gene>
    <name evidence="13" type="ORF">LSH36_583g00001</name>
</gene>
<evidence type="ECO:0000256" key="2">
    <source>
        <dbReference type="ARBA" id="ARBA00010406"/>
    </source>
</evidence>
<dbReference type="NCBIfam" id="TIGR02506">
    <property type="entry name" value="NrdE_NrdA"/>
    <property type="match status" value="1"/>
</dbReference>
<feature type="domain" description="ATP-cone" evidence="12">
    <location>
        <begin position="107"/>
        <end position="195"/>
    </location>
</feature>
<dbReference type="NCBIfam" id="NF005550">
    <property type="entry name" value="PRK07209.1"/>
    <property type="match status" value="1"/>
</dbReference>
<dbReference type="GO" id="GO:0009263">
    <property type="term" value="P:deoxyribonucleotide biosynthetic process"/>
    <property type="evidence" value="ECO:0007669"/>
    <property type="project" value="UniProtKB-KW"/>
</dbReference>
<dbReference type="EC" id="1.17.4.1" evidence="10"/>
<comment type="function">
    <text evidence="8 10">Provides the precursors necessary for DNA synthesis. Catalyzes the biosynthesis of deoxyribonucleotides from the corresponding ribonucleotides.</text>
</comment>
<dbReference type="PANTHER" id="PTHR11573">
    <property type="entry name" value="RIBONUCLEOSIDE-DIPHOSPHATE REDUCTASE LARGE CHAIN"/>
    <property type="match status" value="1"/>
</dbReference>
<keyword evidence="14" id="KW-1185">Reference proteome</keyword>
<dbReference type="InterPro" id="IPR000358">
    <property type="entry name" value="RNR_small_fam"/>
</dbReference>
<dbReference type="InterPro" id="IPR039718">
    <property type="entry name" value="Rrm1"/>
</dbReference>
<dbReference type="CDD" id="cd01679">
    <property type="entry name" value="RNR_I"/>
    <property type="match status" value="1"/>
</dbReference>
<dbReference type="InterPro" id="IPR005144">
    <property type="entry name" value="ATP-cone_dom"/>
</dbReference>
<comment type="caution">
    <text evidence="13">The sequence shown here is derived from an EMBL/GenBank/DDBJ whole genome shotgun (WGS) entry which is preliminary data.</text>
</comment>
<dbReference type="PRINTS" id="PR01183">
    <property type="entry name" value="RIBORDTASEM1"/>
</dbReference>
<dbReference type="Pfam" id="PF03477">
    <property type="entry name" value="ATP-cone"/>
    <property type="match status" value="2"/>
</dbReference>
<dbReference type="NCBIfam" id="NF007186">
    <property type="entry name" value="PRK09614.1-5"/>
    <property type="match status" value="1"/>
</dbReference>
<dbReference type="FunFam" id="3.20.70.20:FF:000009">
    <property type="entry name" value="Ribonucleoside-diphosphate reductase"/>
    <property type="match status" value="1"/>
</dbReference>
<evidence type="ECO:0000256" key="8">
    <source>
        <dbReference type="ARBA" id="ARBA00024942"/>
    </source>
</evidence>
<dbReference type="AlphaFoldDB" id="A0AAD9J5Z3"/>
<keyword evidence="11" id="KW-1133">Transmembrane helix</keyword>
<dbReference type="PROSITE" id="PS00089">
    <property type="entry name" value="RIBORED_LARGE"/>
    <property type="match status" value="1"/>
</dbReference>
<dbReference type="Proteomes" id="UP001208570">
    <property type="component" value="Unassembled WGS sequence"/>
</dbReference>
<dbReference type="InterPro" id="IPR033909">
    <property type="entry name" value="RNR_small"/>
</dbReference>
<evidence type="ECO:0000256" key="9">
    <source>
        <dbReference type="PROSITE-ProRule" id="PRU00492"/>
    </source>
</evidence>
<comment type="catalytic activity">
    <reaction evidence="10">
        <text>a 2'-deoxyribonucleoside 5'-diphosphate + [thioredoxin]-disulfide + H2O = a ribonucleoside 5'-diphosphate + [thioredoxin]-dithiol</text>
        <dbReference type="Rhea" id="RHEA:23252"/>
        <dbReference type="Rhea" id="RHEA-COMP:10698"/>
        <dbReference type="Rhea" id="RHEA-COMP:10700"/>
        <dbReference type="ChEBI" id="CHEBI:15377"/>
        <dbReference type="ChEBI" id="CHEBI:29950"/>
        <dbReference type="ChEBI" id="CHEBI:50058"/>
        <dbReference type="ChEBI" id="CHEBI:57930"/>
        <dbReference type="ChEBI" id="CHEBI:73316"/>
        <dbReference type="EC" id="1.17.4.1"/>
    </reaction>
</comment>
<keyword evidence="11" id="KW-0812">Transmembrane</keyword>
<dbReference type="NCBIfam" id="NF005544">
    <property type="entry name" value="PRK07207.1"/>
    <property type="match status" value="1"/>
</dbReference>
<dbReference type="EMBL" id="JAODUP010000583">
    <property type="protein sequence ID" value="KAK2146762.1"/>
    <property type="molecule type" value="Genomic_DNA"/>
</dbReference>
<keyword evidence="5 9" id="KW-0067">ATP-binding</keyword>
<dbReference type="Pfam" id="PF00268">
    <property type="entry name" value="Ribonuc_red_sm"/>
    <property type="match status" value="1"/>
</dbReference>
<keyword evidence="11" id="KW-0472">Membrane</keyword>
<dbReference type="PROSITE" id="PS51161">
    <property type="entry name" value="ATP_CONE"/>
    <property type="match status" value="2"/>
</dbReference>
<dbReference type="GO" id="GO:0005524">
    <property type="term" value="F:ATP binding"/>
    <property type="evidence" value="ECO:0007669"/>
    <property type="project" value="UniProtKB-UniRule"/>
</dbReference>
<evidence type="ECO:0000313" key="14">
    <source>
        <dbReference type="Proteomes" id="UP001208570"/>
    </source>
</evidence>
<keyword evidence="6 10" id="KW-0560">Oxidoreductase</keyword>
<evidence type="ECO:0000313" key="13">
    <source>
        <dbReference type="EMBL" id="KAK2146762.1"/>
    </source>
</evidence>
<dbReference type="Pfam" id="PF02867">
    <property type="entry name" value="Ribonuc_red_lgC"/>
    <property type="match status" value="1"/>
</dbReference>
<dbReference type="InterPro" id="IPR012348">
    <property type="entry name" value="RNR-like"/>
</dbReference>
<dbReference type="InterPro" id="IPR008926">
    <property type="entry name" value="RNR_R1-su_N"/>
</dbReference>
<feature type="domain" description="ATP-cone" evidence="12">
    <location>
        <begin position="4"/>
        <end position="97"/>
    </location>
</feature>
<name>A0AAD9J5Z3_9ANNE</name>
<dbReference type="GO" id="GO:0005971">
    <property type="term" value="C:ribonucleoside-diphosphate reductase complex"/>
    <property type="evidence" value="ECO:0007669"/>
    <property type="project" value="TreeGrafter"/>
</dbReference>
<evidence type="ECO:0000256" key="1">
    <source>
        <dbReference type="ARBA" id="ARBA00009303"/>
    </source>
</evidence>
<evidence type="ECO:0000256" key="6">
    <source>
        <dbReference type="ARBA" id="ARBA00023002"/>
    </source>
</evidence>
<sequence length="1169" mass="135272">MSLAKVIKRNGDIVAFNRKRIVRAVTKAYQAAGYAWNAEHKQHLLQNIDIELQERFLHTTPNVEDIQDIVEQALMKIGAYDVAKTYILYRQKRSELRAQGFHKEKKYRVRKRNGKEEPYRPDKLLASIHPFIKELVISTELLVQEVQKSIFNYITSEEIEQTLLLATASFIERDPAYNTLAARLFRRKVYREVLGTSYLHKGKLWEEYRKKFIENIHAGVKKNLYAKKLLDFDLPDLADCLQIENDELLNYMGIYTLYDRYFLKDGQKILELPQTFWMRVAMGLALAEKSNEYTKWAKEFYQVLTSLYFIPSTPTLFHSGLPTPQLSSCYLTTIRDDLHHIFKCIGDNAQLSKWSGGIGNDWTSVRALGAPINSTHVTSQGVIPFLKIANDTTVAINRSGKRRGATCAYLEVWHLDIYDFVDLRRNTGDERRRTHDMNIAVWIPDLFMKRVEENSSWTLFSPDEVPDLHDLYGEKFEKKYELYEQKFQNAFIHNAKEISAVKLWRRILTRLFETGHPWITFKDPCNIRSSQDHAGVIHSSNLCTEITLNSSVDETAVCNLGSLNLARHTTEEGLNQFLLAKTISIAMRMLDNVIDLNFYPTKEAKNSNLRHRPIGLGLMGFQDALYIMRLSFESEEAILFADAAMEFISYHAIQASTNLAKERGSYSSYKGSKWDRGIFPIDTIDLLEKERGLPIEVNRDSNMDWQELRNIVHQYGMRNSNVLAIAPTATISNIAGCFPCIEPIYKNIYVKSNMSGEFTEVNKYLIRDLKQEEKWDQHILDQLKYYDGKISLIPGISEKTKTLYKDVFDIDPIQLLKFTAVRGKWIDQSQSHNIFLQGGIMGIINSPKTDPNKILPMTYLWAREYYKAGVANHWVPEEIPMQDDIEQWKSSTVLSEAEKHLILWNLGFFSTAESLTANNIVLAVYKHVTNPECRQYMLRQAFEEAIHTDTFIYCCDSLGLDPEEIYNMYKTIPAIENKDEFVINLTKNVFSSHFNTTHPKDIYLFIHDLIGYYIIMEGIFFYAGFAMMLALKRQGKMVGIGEQFEFILRDESLHLAFGADLINTIFKENPSIKTPEHDKEITDLIKKAVDLESAYSKAACPHGIVGINAEQFCQYVEYIADRRLLRIGLEKVYHTENPFPWMSTVTDLAKEKNFFERRVTEYQTGSLEW</sequence>
<dbReference type="Gene3D" id="1.10.620.20">
    <property type="entry name" value="Ribonucleotide Reductase, subunit A"/>
    <property type="match status" value="1"/>
</dbReference>
<keyword evidence="4 9" id="KW-0547">Nucleotide-binding</keyword>
<dbReference type="SUPFAM" id="SSF51998">
    <property type="entry name" value="PFL-like glycyl radical enzymes"/>
    <property type="match status" value="1"/>
</dbReference>
<evidence type="ECO:0000256" key="7">
    <source>
        <dbReference type="ARBA" id="ARBA00023116"/>
    </source>
</evidence>
<dbReference type="InterPro" id="IPR013346">
    <property type="entry name" value="NrdE_NrdA_C"/>
</dbReference>